<dbReference type="VEuPathDB" id="FungiDB:PV09_04010"/>
<dbReference type="GeneID" id="27311983"/>
<feature type="transmembrane region" description="Helical" evidence="1">
    <location>
        <begin position="503"/>
        <end position="521"/>
    </location>
</feature>
<evidence type="ECO:0000256" key="1">
    <source>
        <dbReference type="SAM" id="Phobius"/>
    </source>
</evidence>
<dbReference type="PROSITE" id="PS51367">
    <property type="entry name" value="THAUMATIN_2"/>
    <property type="match status" value="1"/>
</dbReference>
<keyword evidence="3" id="KW-1185">Reference proteome</keyword>
<accession>A0A0D1XQD5</accession>
<dbReference type="SUPFAM" id="SSF49870">
    <property type="entry name" value="Osmotin, thaumatin-like protein"/>
    <property type="match status" value="1"/>
</dbReference>
<dbReference type="Pfam" id="PF00314">
    <property type="entry name" value="Thaumatin"/>
    <property type="match status" value="1"/>
</dbReference>
<sequence length="522" mass="57118">MAVGFAQTHSLGAPRALSSTTITSRGVRRLSLRSVLILLQCLSQVQAIHHMQRRAPRRLVPRQYPNTTPLHITNLCSEDIYPGINTQSGKGPADTGFKLSPGETRELVVSENWQGRVWGRTNCSFNADGTRPSNGSPGKACGSGDCNGMLACKVGGDVPVTLAEFTLNAGDDQSYYDISLVDGYNIPMAIVLEPHGNFTLDELPPNLTNPTCSGTAELLAPQDWMPYANGQTFLNTNSSYPLPLDFNVNYQQVLNWCPWELQLNMPQPPNDGKYMYPDNSVQRQAFNPCFSACAKWNLPQDCCTGTYNSPSACQPSEYSKNAKAVCPDAYSYAFDDQTSTFIVPSGAGFNIIFCPGGRSSNILATELHNVSSTSSGQISVGGSQNGKLLENVLIGDHHKVPGNEHVGSDLPGIFNHGAEGEFSISLRERQKSEDYDWSEVGDFEEPITGVRVVDLVRRGLHLIDWEEKRMRKLEAKHQPGHVFLSHIRSSASAVATNGEIQSITWYLMAAGLMLTAFVFMML</sequence>
<dbReference type="SMART" id="SM00205">
    <property type="entry name" value="THN"/>
    <property type="match status" value="1"/>
</dbReference>
<protein>
    <recommendedName>
        <fullName evidence="4">Osmotin, thaumatin-like protein</fullName>
    </recommendedName>
</protein>
<dbReference type="STRING" id="253628.A0A0D1XQD5"/>
<reference evidence="2 3" key="1">
    <citation type="submission" date="2015-01" db="EMBL/GenBank/DDBJ databases">
        <title>The Genome Sequence of Ochroconis gallopava CBS43764.</title>
        <authorList>
            <consortium name="The Broad Institute Genomics Platform"/>
            <person name="Cuomo C."/>
            <person name="de Hoog S."/>
            <person name="Gorbushina A."/>
            <person name="Stielow B."/>
            <person name="Teixiera M."/>
            <person name="Abouelleil A."/>
            <person name="Chapman S.B."/>
            <person name="Priest M."/>
            <person name="Young S.K."/>
            <person name="Wortman J."/>
            <person name="Nusbaum C."/>
            <person name="Birren B."/>
        </authorList>
    </citation>
    <scope>NUCLEOTIDE SEQUENCE [LARGE SCALE GENOMIC DNA]</scope>
    <source>
        <strain evidence="2 3">CBS 43764</strain>
    </source>
</reference>
<evidence type="ECO:0000313" key="2">
    <source>
        <dbReference type="EMBL" id="KIW04826.1"/>
    </source>
</evidence>
<dbReference type="InParanoid" id="A0A0D1XQD5"/>
<keyword evidence="1" id="KW-0812">Transmembrane</keyword>
<dbReference type="HOGENOM" id="CLU_521949_0_0_1"/>
<dbReference type="PRINTS" id="PR00347">
    <property type="entry name" value="THAUMATIN"/>
</dbReference>
<dbReference type="Proteomes" id="UP000053259">
    <property type="component" value="Unassembled WGS sequence"/>
</dbReference>
<dbReference type="PANTHER" id="PTHR31048">
    <property type="entry name" value="OS03G0233200 PROTEIN"/>
    <property type="match status" value="1"/>
</dbReference>
<proteinExistence type="predicted"/>
<dbReference type="InterPro" id="IPR037176">
    <property type="entry name" value="Osmotin/thaumatin-like_sf"/>
</dbReference>
<evidence type="ECO:0000313" key="3">
    <source>
        <dbReference type="Proteomes" id="UP000053259"/>
    </source>
</evidence>
<dbReference type="RefSeq" id="XP_016214695.1">
    <property type="nucleotide sequence ID" value="XM_016357291.1"/>
</dbReference>
<dbReference type="Gene3D" id="2.60.110.10">
    <property type="entry name" value="Thaumatin"/>
    <property type="match status" value="1"/>
</dbReference>
<keyword evidence="1" id="KW-0472">Membrane</keyword>
<gene>
    <name evidence="2" type="ORF">PV09_04010</name>
</gene>
<dbReference type="OrthoDB" id="430315at2759"/>
<dbReference type="InterPro" id="IPR001938">
    <property type="entry name" value="Thaumatin"/>
</dbReference>
<evidence type="ECO:0008006" key="4">
    <source>
        <dbReference type="Google" id="ProtNLM"/>
    </source>
</evidence>
<keyword evidence="1" id="KW-1133">Transmembrane helix</keyword>
<name>A0A0D1XQD5_9PEZI</name>
<organism evidence="2 3">
    <name type="scientific">Verruconis gallopava</name>
    <dbReference type="NCBI Taxonomy" id="253628"/>
    <lineage>
        <taxon>Eukaryota</taxon>
        <taxon>Fungi</taxon>
        <taxon>Dikarya</taxon>
        <taxon>Ascomycota</taxon>
        <taxon>Pezizomycotina</taxon>
        <taxon>Dothideomycetes</taxon>
        <taxon>Pleosporomycetidae</taxon>
        <taxon>Venturiales</taxon>
        <taxon>Sympoventuriaceae</taxon>
        <taxon>Verruconis</taxon>
    </lineage>
</organism>
<dbReference type="AlphaFoldDB" id="A0A0D1XQD5"/>
<dbReference type="EMBL" id="KN847539">
    <property type="protein sequence ID" value="KIW04826.1"/>
    <property type="molecule type" value="Genomic_DNA"/>
</dbReference>